<evidence type="ECO:0000313" key="1">
    <source>
        <dbReference type="EMBL" id="MBK1880477.1"/>
    </source>
</evidence>
<dbReference type="EMBL" id="JAENIL010000091">
    <property type="protein sequence ID" value="MBK1880477.1"/>
    <property type="molecule type" value="Genomic_DNA"/>
</dbReference>
<name>A0A934VSJ1_9BACT</name>
<dbReference type="RefSeq" id="WP_200359488.1">
    <property type="nucleotide sequence ID" value="NZ_JAENIL010000091.1"/>
</dbReference>
<accession>A0A934VSJ1</accession>
<evidence type="ECO:0000313" key="2">
    <source>
        <dbReference type="Proteomes" id="UP000617628"/>
    </source>
</evidence>
<comment type="caution">
    <text evidence="1">The sequence shown here is derived from an EMBL/GenBank/DDBJ whole genome shotgun (WGS) entry which is preliminary data.</text>
</comment>
<keyword evidence="2" id="KW-1185">Reference proteome</keyword>
<organism evidence="1 2">
    <name type="scientific">Pelagicoccus mobilis</name>
    <dbReference type="NCBI Taxonomy" id="415221"/>
    <lineage>
        <taxon>Bacteria</taxon>
        <taxon>Pseudomonadati</taxon>
        <taxon>Verrucomicrobiota</taxon>
        <taxon>Opitutia</taxon>
        <taxon>Puniceicoccales</taxon>
        <taxon>Pelagicoccaceae</taxon>
        <taxon>Pelagicoccus</taxon>
    </lineage>
</organism>
<gene>
    <name evidence="1" type="ORF">JIN87_26560</name>
</gene>
<dbReference type="AlphaFoldDB" id="A0A934VSJ1"/>
<protein>
    <submittedName>
        <fullName evidence="1">Uncharacterized protein</fullName>
    </submittedName>
</protein>
<sequence length="373" mass="41143">MRKRFFSDDSFWNQALPADVVVDPASQRYLSFLEKSHDLEGFHVNGNNYTIPVYEAAPDTPLVKVERRIKDHVGEGRFMYQLSKYVVDSVADHPCGHDASFVDGVPIPEDALPDALTDGHLSIVDPSRNRVWDMWGAERRPDGSWWCCSGISYPIDGTGVFDASEWGMRNGESVHMYGPCRAAGVPNVAGLIRYEELQAGRIEHKLAFATRYAGLQAHSFPASWTDGGVLGGPPEGITIQLDPDVDLDAYGLSPAGMAIATALKEYGAVLVDVALGSVLYAEGLTGHADKSWEGLLIEDELARIPFSNYRFLQPEAVVERGMIPGIHPIIWQTFHEAFGMHQEGDLGEGNSIVGWRKDWHAQLLSQFKSKSSQ</sequence>
<reference evidence="1" key="1">
    <citation type="submission" date="2021-01" db="EMBL/GenBank/DDBJ databases">
        <title>Modified the classification status of verrucomicrobia.</title>
        <authorList>
            <person name="Feng X."/>
        </authorList>
    </citation>
    <scope>NUCLEOTIDE SEQUENCE</scope>
    <source>
        <strain evidence="1">KCTC 13126</strain>
    </source>
</reference>
<proteinExistence type="predicted"/>
<dbReference type="Proteomes" id="UP000617628">
    <property type="component" value="Unassembled WGS sequence"/>
</dbReference>